<evidence type="ECO:0000256" key="1">
    <source>
        <dbReference type="SAM" id="MobiDB-lite"/>
    </source>
</evidence>
<reference evidence="2" key="1">
    <citation type="submission" date="2014-09" db="EMBL/GenBank/DDBJ databases">
        <authorList>
            <person name="Magalhaes I.L.F."/>
            <person name="Oliveira U."/>
            <person name="Santos F.R."/>
            <person name="Vidigal T.H.D.A."/>
            <person name="Brescovit A.D."/>
            <person name="Santos A.J."/>
        </authorList>
    </citation>
    <scope>NUCLEOTIDE SEQUENCE</scope>
    <source>
        <tissue evidence="2">Shoot tissue taken approximately 20 cm above the soil surface</tissue>
    </source>
</reference>
<feature type="compositionally biased region" description="Low complexity" evidence="1">
    <location>
        <begin position="46"/>
        <end position="56"/>
    </location>
</feature>
<proteinExistence type="predicted"/>
<sequence length="81" mass="8225">MAESSFHVVPLSSPSTVGMTRMKDEEASPTTNLCSSAMRPRPPSASSPWASSPTRPTVGAGCGGIAVEDGRGAGKEPSMCS</sequence>
<accession>A0A0A9AGY6</accession>
<dbReference type="EMBL" id="GBRH01246946">
    <property type="protein sequence ID" value="JAD50949.1"/>
    <property type="molecule type" value="Transcribed_RNA"/>
</dbReference>
<feature type="region of interest" description="Disordered" evidence="1">
    <location>
        <begin position="1"/>
        <end position="81"/>
    </location>
</feature>
<evidence type="ECO:0000313" key="2">
    <source>
        <dbReference type="EMBL" id="JAD50949.1"/>
    </source>
</evidence>
<organism evidence="2">
    <name type="scientific">Arundo donax</name>
    <name type="common">Giant reed</name>
    <name type="synonym">Donax arundinaceus</name>
    <dbReference type="NCBI Taxonomy" id="35708"/>
    <lineage>
        <taxon>Eukaryota</taxon>
        <taxon>Viridiplantae</taxon>
        <taxon>Streptophyta</taxon>
        <taxon>Embryophyta</taxon>
        <taxon>Tracheophyta</taxon>
        <taxon>Spermatophyta</taxon>
        <taxon>Magnoliopsida</taxon>
        <taxon>Liliopsida</taxon>
        <taxon>Poales</taxon>
        <taxon>Poaceae</taxon>
        <taxon>PACMAD clade</taxon>
        <taxon>Arundinoideae</taxon>
        <taxon>Arundineae</taxon>
        <taxon>Arundo</taxon>
    </lineage>
</organism>
<reference evidence="2" key="2">
    <citation type="journal article" date="2015" name="Data Brief">
        <title>Shoot transcriptome of the giant reed, Arundo donax.</title>
        <authorList>
            <person name="Barrero R.A."/>
            <person name="Guerrero F.D."/>
            <person name="Moolhuijzen P."/>
            <person name="Goolsby J.A."/>
            <person name="Tidwell J."/>
            <person name="Bellgard S.E."/>
            <person name="Bellgard M.I."/>
        </authorList>
    </citation>
    <scope>NUCLEOTIDE SEQUENCE</scope>
    <source>
        <tissue evidence="2">Shoot tissue taken approximately 20 cm above the soil surface</tissue>
    </source>
</reference>
<name>A0A0A9AGY6_ARUDO</name>
<protein>
    <submittedName>
        <fullName evidence="2">Uncharacterized protein</fullName>
    </submittedName>
</protein>
<dbReference type="AlphaFoldDB" id="A0A0A9AGY6"/>